<organism evidence="2 3">
    <name type="scientific">Desulfomicrobium norvegicum (strain DSM 1741 / NCIMB 8310)</name>
    <name type="common">Desulfovibrio baculatus (strain Norway 4)</name>
    <name type="synonym">Desulfovibrio desulfuricans (strain Norway 4)</name>
    <dbReference type="NCBI Taxonomy" id="52561"/>
    <lineage>
        <taxon>Bacteria</taxon>
        <taxon>Pseudomonadati</taxon>
        <taxon>Thermodesulfobacteriota</taxon>
        <taxon>Desulfovibrionia</taxon>
        <taxon>Desulfovibrionales</taxon>
        <taxon>Desulfomicrobiaceae</taxon>
        <taxon>Desulfomicrobium</taxon>
    </lineage>
</organism>
<dbReference type="CDD" id="cd13567">
    <property type="entry name" value="PBP2_TtGluBP"/>
    <property type="match status" value="1"/>
</dbReference>
<comment type="caution">
    <text evidence="2">The sequence shown here is derived from an EMBL/GenBank/DDBJ whole genome shotgun (WGS) entry which is preliminary data.</text>
</comment>
<dbReference type="RefSeq" id="WP_092189347.1">
    <property type="nucleotide sequence ID" value="NZ_FOTO01000001.1"/>
</dbReference>
<protein>
    <recommendedName>
        <fullName evidence="4">TRAP transporter solute receptor, TAXI family</fullName>
    </recommendedName>
</protein>
<reference evidence="2 3" key="1">
    <citation type="submission" date="2016-10" db="EMBL/GenBank/DDBJ databases">
        <authorList>
            <person name="Varghese N."/>
            <person name="Submissions S."/>
        </authorList>
    </citation>
    <scope>NUCLEOTIDE SEQUENCE [LARGE SCALE GENOMIC DNA]</scope>
    <source>
        <strain evidence="2 3">DSM 1741</strain>
    </source>
</reference>
<dbReference type="InterPro" id="IPR011852">
    <property type="entry name" value="TRAP_TAXI"/>
</dbReference>
<dbReference type="OrthoDB" id="9780180at2"/>
<gene>
    <name evidence="2" type="ORF">SAMN05421830_101735</name>
</gene>
<feature type="chain" id="PRO_5034603556" description="TRAP transporter solute receptor, TAXI family" evidence="1">
    <location>
        <begin position="26"/>
        <end position="319"/>
    </location>
</feature>
<evidence type="ECO:0000256" key="1">
    <source>
        <dbReference type="SAM" id="SignalP"/>
    </source>
</evidence>
<sequence>MVGRKWLVALVVVLGMAVTAPQAMAKQDILFGGASITGVYYQVALQLSNMMNKHAADKYNYIGRPTGGSVFNINAIDRGAFDFAVAQSDRNWQGFNGAADWEGKPVKGLRSVFSMHPETVLLVTRKDTGIKTVMDMKGKRINIGNPGSGQRGNAEDVLRIYGLDPNKDFSAEALQQAEASRALVDQKVDAFFFTVGNPSAAVEEPAQSVELDIVPINSDGIKDFVAKHPYYIMTKIPAGTYKGVDKDVETYAVTATVISNESVSEEVVYDMVKTVFENLDELKASHAAFRNLNPKEMLQGLSAPLHPGAIKYYKEKGWM</sequence>
<proteinExistence type="predicted"/>
<name>A0A8G2C0K5_DESNO</name>
<dbReference type="EMBL" id="FOTO01000001">
    <property type="protein sequence ID" value="SFL35104.1"/>
    <property type="molecule type" value="Genomic_DNA"/>
</dbReference>
<dbReference type="AlphaFoldDB" id="A0A8G2C0K5"/>
<dbReference type="PANTHER" id="PTHR42941">
    <property type="entry name" value="SLL1037 PROTEIN"/>
    <property type="match status" value="1"/>
</dbReference>
<dbReference type="SUPFAM" id="SSF53850">
    <property type="entry name" value="Periplasmic binding protein-like II"/>
    <property type="match status" value="1"/>
</dbReference>
<dbReference type="Pfam" id="PF16868">
    <property type="entry name" value="NMT1_3"/>
    <property type="match status" value="1"/>
</dbReference>
<feature type="signal peptide" evidence="1">
    <location>
        <begin position="1"/>
        <end position="25"/>
    </location>
</feature>
<evidence type="ECO:0000313" key="3">
    <source>
        <dbReference type="Proteomes" id="UP000199581"/>
    </source>
</evidence>
<dbReference type="Gene3D" id="3.40.190.10">
    <property type="entry name" value="Periplasmic binding protein-like II"/>
    <property type="match status" value="2"/>
</dbReference>
<evidence type="ECO:0008006" key="4">
    <source>
        <dbReference type="Google" id="ProtNLM"/>
    </source>
</evidence>
<dbReference type="PANTHER" id="PTHR42941:SF1">
    <property type="entry name" value="SLL1037 PROTEIN"/>
    <property type="match status" value="1"/>
</dbReference>
<dbReference type="NCBIfam" id="TIGR02122">
    <property type="entry name" value="TRAP_TAXI"/>
    <property type="match status" value="1"/>
</dbReference>
<evidence type="ECO:0000313" key="2">
    <source>
        <dbReference type="EMBL" id="SFL35104.1"/>
    </source>
</evidence>
<dbReference type="Proteomes" id="UP000199581">
    <property type="component" value="Unassembled WGS sequence"/>
</dbReference>
<keyword evidence="1" id="KW-0732">Signal</keyword>
<accession>A0A8G2C0K5</accession>
<keyword evidence="3" id="KW-1185">Reference proteome</keyword>